<feature type="compositionally biased region" description="Basic residues" evidence="4">
    <location>
        <begin position="33"/>
        <end position="44"/>
    </location>
</feature>
<dbReference type="GO" id="GO:0036396">
    <property type="term" value="C:RNA N6-methyladenosine methyltransferase complex"/>
    <property type="evidence" value="ECO:0007669"/>
    <property type="project" value="UniProtKB-ARBA"/>
</dbReference>
<dbReference type="PANTHER" id="PTHR13107:SF0">
    <property type="entry name" value="N6-ADENOSINE-METHYLTRANSFERASE NON-CATALYTIC SUBUNIT"/>
    <property type="match status" value="1"/>
</dbReference>
<feature type="compositionally biased region" description="Gly residues" evidence="4">
    <location>
        <begin position="307"/>
        <end position="327"/>
    </location>
</feature>
<dbReference type="SUPFAM" id="SSF53335">
    <property type="entry name" value="S-adenosyl-L-methionine-dependent methyltransferases"/>
    <property type="match status" value="1"/>
</dbReference>
<gene>
    <name evidence="5" type="ORF">FCM35_KLT19051</name>
</gene>
<feature type="compositionally biased region" description="Basic and acidic residues" evidence="4">
    <location>
        <begin position="55"/>
        <end position="65"/>
    </location>
</feature>
<dbReference type="GO" id="GO:0008168">
    <property type="term" value="F:methyltransferase activity"/>
    <property type="evidence" value="ECO:0007669"/>
    <property type="project" value="UniProtKB-KW"/>
</dbReference>
<evidence type="ECO:0000313" key="6">
    <source>
        <dbReference type="Proteomes" id="UP000623129"/>
    </source>
</evidence>
<feature type="region of interest" description="Disordered" evidence="4">
    <location>
        <begin position="428"/>
        <end position="491"/>
    </location>
</feature>
<feature type="compositionally biased region" description="Basic and acidic residues" evidence="4">
    <location>
        <begin position="13"/>
        <end position="25"/>
    </location>
</feature>
<feature type="compositionally biased region" description="Basic and acidic residues" evidence="4">
    <location>
        <begin position="72"/>
        <end position="137"/>
    </location>
</feature>
<comment type="caution">
    <text evidence="5">The sequence shown here is derived from an EMBL/GenBank/DDBJ whole genome shotgun (WGS) entry which is preliminary data.</text>
</comment>
<protein>
    <submittedName>
        <fullName evidence="5">Methyltransferase-like protein 1</fullName>
    </submittedName>
</protein>
<dbReference type="InterPro" id="IPR045123">
    <property type="entry name" value="METTL14-like"/>
</dbReference>
<accession>A0A833VPW3</accession>
<organism evidence="5 6">
    <name type="scientific">Carex littledalei</name>
    <dbReference type="NCBI Taxonomy" id="544730"/>
    <lineage>
        <taxon>Eukaryota</taxon>
        <taxon>Viridiplantae</taxon>
        <taxon>Streptophyta</taxon>
        <taxon>Embryophyta</taxon>
        <taxon>Tracheophyta</taxon>
        <taxon>Spermatophyta</taxon>
        <taxon>Magnoliopsida</taxon>
        <taxon>Liliopsida</taxon>
        <taxon>Poales</taxon>
        <taxon>Cyperaceae</taxon>
        <taxon>Cyperoideae</taxon>
        <taxon>Cariceae</taxon>
        <taxon>Carex</taxon>
        <taxon>Carex subgen. Euthyceras</taxon>
    </lineage>
</organism>
<dbReference type="InterPro" id="IPR029063">
    <property type="entry name" value="SAM-dependent_MTases_sf"/>
</dbReference>
<feature type="compositionally biased region" description="Low complexity" evidence="4">
    <location>
        <begin position="293"/>
        <end position="306"/>
    </location>
</feature>
<dbReference type="PROSITE" id="PS00092">
    <property type="entry name" value="N6_MTASE"/>
    <property type="match status" value="1"/>
</dbReference>
<feature type="compositionally biased region" description="Basic and acidic residues" evidence="4">
    <location>
        <begin position="145"/>
        <end position="193"/>
    </location>
</feature>
<dbReference type="GO" id="GO:0005634">
    <property type="term" value="C:nucleus"/>
    <property type="evidence" value="ECO:0007669"/>
    <property type="project" value="UniProtKB-SubCell"/>
</dbReference>
<dbReference type="InterPro" id="IPR007757">
    <property type="entry name" value="MT-A70-like"/>
</dbReference>
<dbReference type="PROSITE" id="PS51143">
    <property type="entry name" value="MT_A70"/>
    <property type="match status" value="1"/>
</dbReference>
<feature type="compositionally biased region" description="Gly residues" evidence="4">
    <location>
        <begin position="213"/>
        <end position="222"/>
    </location>
</feature>
<dbReference type="Proteomes" id="UP000623129">
    <property type="component" value="Unassembled WGS sequence"/>
</dbReference>
<feature type="compositionally biased region" description="Basic and acidic residues" evidence="4">
    <location>
        <begin position="224"/>
        <end position="235"/>
    </location>
</feature>
<feature type="region of interest" description="Disordered" evidence="4">
    <location>
        <begin position="1"/>
        <end position="342"/>
    </location>
</feature>
<keyword evidence="2" id="KW-0539">Nucleus</keyword>
<feature type="region of interest" description="Disordered" evidence="4">
    <location>
        <begin position="793"/>
        <end position="827"/>
    </location>
</feature>
<dbReference type="Pfam" id="PF05063">
    <property type="entry name" value="MT-A70"/>
    <property type="match status" value="1"/>
</dbReference>
<evidence type="ECO:0000256" key="3">
    <source>
        <dbReference type="PROSITE-ProRule" id="PRU00489"/>
    </source>
</evidence>
<dbReference type="PROSITE" id="PS51592">
    <property type="entry name" value="SAM_MTA70L_2"/>
    <property type="match status" value="1"/>
</dbReference>
<dbReference type="GO" id="GO:0032259">
    <property type="term" value="P:methylation"/>
    <property type="evidence" value="ECO:0007669"/>
    <property type="project" value="UniProtKB-KW"/>
</dbReference>
<name>A0A833VPW3_9POAL</name>
<dbReference type="PANTHER" id="PTHR13107">
    <property type="entry name" value="N6-ADENOSINE-METHYLTRANSFERASE NON-CATALYTIC SUBUNIT"/>
    <property type="match status" value="1"/>
</dbReference>
<dbReference type="AlphaFoldDB" id="A0A833VPW3"/>
<proteinExistence type="inferred from homology"/>
<evidence type="ECO:0000313" key="5">
    <source>
        <dbReference type="EMBL" id="KAF3336465.1"/>
    </source>
</evidence>
<dbReference type="InterPro" id="IPR002052">
    <property type="entry name" value="DNA_methylase_N6_adenine_CS"/>
</dbReference>
<feature type="compositionally biased region" description="Low complexity" evidence="4">
    <location>
        <begin position="798"/>
        <end position="827"/>
    </location>
</feature>
<sequence length="895" mass="99076">MEALPEPSRSRSKREYEEGGESRAEYEDDPDRKRSRLSKSRKHGSGYSDETEGPDEGRHVSRRESSSLYRRSSKDSSRRSPEEEWDPPDGRVKERSKEREESTRRERTYESRVTKSRSDVDKRKEQVMREEIEEARSDVGPPTERIGKYYGETEERDRGYSDSDTERNAGARDKERDEAYKGRERDSSRDYWRNRGQGGRQDGPQERMDSASGGIGIKSRGGGYRKDSRGVRSDSGKGGMSGFGYRNDSSDSIEIRPVRNLDFTRDGSDLDGNDDLTDQRGRIQRAGINSNQPGPSQGISSPLSSGSGPGPFGSRGGGRGVRGGRGRPNGRDNTPQRMGMPSLQMPMMGPPFSPLGLPPGSIQSIGPNIGPNLGPNLSQPGPPIGPGVFIPPFPGPLVWPGGRGIDVNLLSGVPPNLPPIPPVAPRFGSSVAPSPSHSLNQPGTGRATQNVHGPGPMATPNREMTPHEKPSNTWIPPRNSGGPMGKAPSRGEQNDYSQNFVDTGMRPQNFIRELELTSVVEDYPKLRELIQRKDEIVSKSASPPMYYKCDLREQVLSPEFFGTKFDVILVDPPWEEYVHRAPGITDHLENWTVDEIMNLKIEAITDTPSFIFLWVGDGVGLEQGRACLKKWGFRRCEDICWVKTNKKNAGGGSLRHDSRTLFQHSKEHCLMGIKGTVRRSTDGHIIHANIDTDIIIAEEPTDGLTKKPEDMYRIIEHFALGKRRLELFGEDHNIRPGWLTLGKDLSSSNYNKEAYLKNFADRDGKVWQGGGGRNPPPEASHLVVTTPEIELLRPKSPPQKNQQQQPMPSLGLGNSGNNRRNSSNSEQNSLAIMGSETNTPAHWNSSPMVGFGLTDARLVGPEGGGHMFDGFGFVMPFAKGGEHPDFDPHRMSHLL</sequence>
<dbReference type="EMBL" id="SWLB01000007">
    <property type="protein sequence ID" value="KAF3336465.1"/>
    <property type="molecule type" value="Genomic_DNA"/>
</dbReference>
<dbReference type="GO" id="GO:0003729">
    <property type="term" value="F:mRNA binding"/>
    <property type="evidence" value="ECO:0007669"/>
    <property type="project" value="TreeGrafter"/>
</dbReference>
<keyword evidence="6" id="KW-1185">Reference proteome</keyword>
<dbReference type="OrthoDB" id="14833at2759"/>
<evidence type="ECO:0000256" key="4">
    <source>
        <dbReference type="SAM" id="MobiDB-lite"/>
    </source>
</evidence>
<keyword evidence="5" id="KW-0808">Transferase</keyword>
<evidence type="ECO:0000256" key="1">
    <source>
        <dbReference type="ARBA" id="ARBA00004123"/>
    </source>
</evidence>
<keyword evidence="5" id="KW-0489">Methyltransferase</keyword>
<feature type="compositionally biased region" description="Polar residues" evidence="4">
    <location>
        <begin position="431"/>
        <end position="451"/>
    </location>
</feature>
<reference evidence="5" key="1">
    <citation type="submission" date="2020-01" db="EMBL/GenBank/DDBJ databases">
        <title>Genome sequence of Kobresia littledalei, the first chromosome-level genome in the family Cyperaceae.</title>
        <authorList>
            <person name="Qu G."/>
        </authorList>
    </citation>
    <scope>NUCLEOTIDE SEQUENCE</scope>
    <source>
        <strain evidence="5">C.B.Clarke</strain>
        <tissue evidence="5">Leaf</tissue>
    </source>
</reference>
<comment type="subcellular location">
    <subcellularLocation>
        <location evidence="1">Nucleus</location>
    </subcellularLocation>
</comment>
<evidence type="ECO:0000256" key="2">
    <source>
        <dbReference type="ARBA" id="ARBA00023242"/>
    </source>
</evidence>
<comment type="similarity">
    <text evidence="3">Belongs to the MT-A70-like family.</text>
</comment>
<feature type="compositionally biased region" description="Basic and acidic residues" evidence="4">
    <location>
        <begin position="253"/>
        <end position="268"/>
    </location>
</feature>